<keyword evidence="7 11" id="KW-0689">Ribosomal protein</keyword>
<evidence type="ECO:0000256" key="6">
    <source>
        <dbReference type="ARBA" id="ARBA00022884"/>
    </source>
</evidence>
<dbReference type="EMBL" id="JAAGOH010000007">
    <property type="protein sequence ID" value="NDY91087.1"/>
    <property type="molecule type" value="Genomic_DNA"/>
</dbReference>
<dbReference type="PANTHER" id="PTHR36427">
    <property type="entry name" value="54S RIBOSOMAL PROTEIN L1, MITOCHONDRIAL"/>
    <property type="match status" value="1"/>
</dbReference>
<evidence type="ECO:0000313" key="13">
    <source>
        <dbReference type="EMBL" id="NDY91087.1"/>
    </source>
</evidence>
<protein>
    <recommendedName>
        <fullName evidence="9 11">Large ribosomal subunit protein uL1</fullName>
    </recommendedName>
</protein>
<dbReference type="FunFam" id="3.40.50.790:FF:000001">
    <property type="entry name" value="50S ribosomal protein L1"/>
    <property type="match status" value="1"/>
</dbReference>
<evidence type="ECO:0000256" key="3">
    <source>
        <dbReference type="ARBA" id="ARBA00022555"/>
    </source>
</evidence>
<dbReference type="Gene3D" id="3.40.50.790">
    <property type="match status" value="1"/>
</dbReference>
<keyword evidence="5 11" id="KW-0810">Translation regulation</keyword>
<evidence type="ECO:0000256" key="8">
    <source>
        <dbReference type="ARBA" id="ARBA00023274"/>
    </source>
</evidence>
<dbReference type="SUPFAM" id="SSF56808">
    <property type="entry name" value="Ribosomal protein L1"/>
    <property type="match status" value="1"/>
</dbReference>
<gene>
    <name evidence="11 13" type="primary">rplA</name>
    <name evidence="13" type="ORF">G3A44_07760</name>
</gene>
<dbReference type="InterPro" id="IPR016095">
    <property type="entry name" value="Ribosomal_uL1_3-a/b-sand"/>
</dbReference>
<evidence type="ECO:0000256" key="12">
    <source>
        <dbReference type="RuleBase" id="RU000659"/>
    </source>
</evidence>
<dbReference type="InterPro" id="IPR002143">
    <property type="entry name" value="Ribosomal_uL1"/>
</dbReference>
<accession>A0A7C9TKS2</accession>
<dbReference type="RefSeq" id="WP_163456945.1">
    <property type="nucleotide sequence ID" value="NZ_JAAGOH010000007.1"/>
</dbReference>
<evidence type="ECO:0000256" key="10">
    <source>
        <dbReference type="ARBA" id="ARBA00059110"/>
    </source>
</evidence>
<keyword evidence="6 11" id="KW-0694">RNA-binding</keyword>
<dbReference type="InterPro" id="IPR023673">
    <property type="entry name" value="Ribosomal_uL1_CS"/>
</dbReference>
<comment type="function">
    <text evidence="11">Binds directly to 23S rRNA. The L1 stalk is quite mobile in the ribosome, and is involved in E site tRNA release.</text>
</comment>
<dbReference type="InterPro" id="IPR028364">
    <property type="entry name" value="Ribosomal_uL1/biogenesis"/>
</dbReference>
<dbReference type="InterPro" id="IPR023674">
    <property type="entry name" value="Ribosomal_uL1-like"/>
</dbReference>
<evidence type="ECO:0000256" key="2">
    <source>
        <dbReference type="ARBA" id="ARBA00022491"/>
    </source>
</evidence>
<dbReference type="GO" id="GO:0000049">
    <property type="term" value="F:tRNA binding"/>
    <property type="evidence" value="ECO:0007669"/>
    <property type="project" value="UniProtKB-KW"/>
</dbReference>
<evidence type="ECO:0000256" key="11">
    <source>
        <dbReference type="HAMAP-Rule" id="MF_01318"/>
    </source>
</evidence>
<dbReference type="PIRSF" id="PIRSF002155">
    <property type="entry name" value="Ribosomal_L1"/>
    <property type="match status" value="1"/>
</dbReference>
<evidence type="ECO:0000256" key="7">
    <source>
        <dbReference type="ARBA" id="ARBA00022980"/>
    </source>
</evidence>
<evidence type="ECO:0000256" key="9">
    <source>
        <dbReference type="ARBA" id="ARBA00035241"/>
    </source>
</evidence>
<dbReference type="AlphaFoldDB" id="A0A7C9TKS2"/>
<dbReference type="Pfam" id="PF00687">
    <property type="entry name" value="Ribosomal_L1"/>
    <property type="match status" value="1"/>
</dbReference>
<dbReference type="GO" id="GO:0003735">
    <property type="term" value="F:structural constituent of ribosome"/>
    <property type="evidence" value="ECO:0007669"/>
    <property type="project" value="InterPro"/>
</dbReference>
<evidence type="ECO:0000313" key="14">
    <source>
        <dbReference type="Proteomes" id="UP000484255"/>
    </source>
</evidence>
<sequence length="238" mass="24387">MAKLTKKQKALQGKVETTKLYPIGEALSLIKGLATAKFDESIDVAVQLGVDAKKSDQVVRGAVVMPNGTGKTKRVAVFAQGAKAEEAKAAGADVVGLDDLAADIKAGKMDFDVVIASPDTMRVVGTLGQILGPRGLMPNPKVGTVTPDVATAVKNAKAGQVQFRVDKAGIIHGTIGRRSFDDDKLVGNLAALLDALTKAKPASSKGVYLRKLAVSSTMGVGARVDIASVAASQAAPAA</sequence>
<comment type="similarity">
    <text evidence="1 11 12">Belongs to the universal ribosomal protein uL1 family.</text>
</comment>
<organism evidence="13 14">
    <name type="scientific">Ideonella livida</name>
    <dbReference type="NCBI Taxonomy" id="2707176"/>
    <lineage>
        <taxon>Bacteria</taxon>
        <taxon>Pseudomonadati</taxon>
        <taxon>Pseudomonadota</taxon>
        <taxon>Betaproteobacteria</taxon>
        <taxon>Burkholderiales</taxon>
        <taxon>Sphaerotilaceae</taxon>
        <taxon>Ideonella</taxon>
    </lineage>
</organism>
<comment type="subunit">
    <text evidence="11">Part of the 50S ribosomal subunit.</text>
</comment>
<dbReference type="GO" id="GO:0006417">
    <property type="term" value="P:regulation of translation"/>
    <property type="evidence" value="ECO:0007669"/>
    <property type="project" value="UniProtKB-KW"/>
</dbReference>
<dbReference type="NCBIfam" id="TIGR01169">
    <property type="entry name" value="rplA_bact"/>
    <property type="match status" value="1"/>
</dbReference>
<reference evidence="13 14" key="1">
    <citation type="submission" date="2020-02" db="EMBL/GenBank/DDBJ databases">
        <title>Ideonella bacterium strain TBM-1.</title>
        <authorList>
            <person name="Chen W.-M."/>
        </authorList>
    </citation>
    <scope>NUCLEOTIDE SEQUENCE [LARGE SCALE GENOMIC DNA]</scope>
    <source>
        <strain evidence="13 14">TBM-1</strain>
    </source>
</reference>
<dbReference type="Gene3D" id="3.30.190.20">
    <property type="match status" value="1"/>
</dbReference>
<evidence type="ECO:0000256" key="4">
    <source>
        <dbReference type="ARBA" id="ARBA00022730"/>
    </source>
</evidence>
<dbReference type="Proteomes" id="UP000484255">
    <property type="component" value="Unassembled WGS sequence"/>
</dbReference>
<keyword evidence="8 11" id="KW-0687">Ribonucleoprotein</keyword>
<keyword evidence="14" id="KW-1185">Reference proteome</keyword>
<proteinExistence type="inferred from homology"/>
<dbReference type="PANTHER" id="PTHR36427:SF3">
    <property type="entry name" value="LARGE RIBOSOMAL SUBUNIT PROTEIN UL1M"/>
    <property type="match status" value="1"/>
</dbReference>
<dbReference type="HAMAP" id="MF_01318_B">
    <property type="entry name" value="Ribosomal_uL1_B"/>
    <property type="match status" value="1"/>
</dbReference>
<dbReference type="InterPro" id="IPR005878">
    <property type="entry name" value="Ribosom_uL1_bac-type"/>
</dbReference>
<comment type="caution">
    <text evidence="13">The sequence shown here is derived from an EMBL/GenBank/DDBJ whole genome shotgun (WGS) entry which is preliminary data.</text>
</comment>
<evidence type="ECO:0000256" key="5">
    <source>
        <dbReference type="ARBA" id="ARBA00022845"/>
    </source>
</evidence>
<keyword evidence="4 11" id="KW-0699">rRNA-binding</keyword>
<evidence type="ECO:0000256" key="1">
    <source>
        <dbReference type="ARBA" id="ARBA00010531"/>
    </source>
</evidence>
<comment type="function">
    <text evidence="10 11">Protein L1 is also a translational repressor protein, it controls the translation of the L11 operon by binding to its mRNA.</text>
</comment>
<keyword evidence="2 11" id="KW-0678">Repressor</keyword>
<dbReference type="CDD" id="cd00403">
    <property type="entry name" value="Ribosomal_L1"/>
    <property type="match status" value="1"/>
</dbReference>
<keyword evidence="3 11" id="KW-0820">tRNA-binding</keyword>
<dbReference type="GO" id="GO:0022625">
    <property type="term" value="C:cytosolic large ribosomal subunit"/>
    <property type="evidence" value="ECO:0007669"/>
    <property type="project" value="TreeGrafter"/>
</dbReference>
<dbReference type="GO" id="GO:0006412">
    <property type="term" value="P:translation"/>
    <property type="evidence" value="ECO:0007669"/>
    <property type="project" value="UniProtKB-UniRule"/>
</dbReference>
<dbReference type="PROSITE" id="PS01199">
    <property type="entry name" value="RIBOSOMAL_L1"/>
    <property type="match status" value="1"/>
</dbReference>
<dbReference type="GO" id="GO:0019843">
    <property type="term" value="F:rRNA binding"/>
    <property type="evidence" value="ECO:0007669"/>
    <property type="project" value="UniProtKB-UniRule"/>
</dbReference>
<name>A0A7C9TKS2_9BURK</name>